<dbReference type="Gene3D" id="1.10.533.20">
    <property type="match status" value="1"/>
</dbReference>
<dbReference type="GO" id="GO:0045348">
    <property type="term" value="P:positive regulation of MHC class II biosynthetic process"/>
    <property type="evidence" value="ECO:0007669"/>
    <property type="project" value="TreeGrafter"/>
</dbReference>
<dbReference type="PROSITE" id="PS50837">
    <property type="entry name" value="NACHT"/>
    <property type="match status" value="1"/>
</dbReference>
<dbReference type="InterPro" id="IPR027417">
    <property type="entry name" value="P-loop_NTPase"/>
</dbReference>
<dbReference type="SMART" id="SM00368">
    <property type="entry name" value="LRR_RI"/>
    <property type="match status" value="9"/>
</dbReference>
<dbReference type="InterPro" id="IPR006553">
    <property type="entry name" value="Leu-rich_rpt_Cys-con_subtyp"/>
</dbReference>
<dbReference type="Pfam" id="PF05729">
    <property type="entry name" value="NACHT"/>
    <property type="match status" value="1"/>
</dbReference>
<sequence>MKMEEMDLEEDVQVVVIQEANAIKDVLCMQKDNVLQQIYALVEARTREQLLHLPNPRETISGVVDYFKTSDQHTCRHFLETFWAFCDDIPLELDTKIIHAAGPTAGALVDNSHLPDNENFPPSHNAKRACIDQVQSYTNAVKSFLQKKFEKVTKDMTKKVCLDKTWLCWRTQKCARMRDRPTKSQEGEEVLPEHKESVESLMKKTGRVVMLSGQAGSGKTLLMHCLGHHWAQGSYPSIELLFLLEFRQLNLVSQPLSLKELLFRFFLPSEEDNEQSEAVLTYAFNNPEKICFIFDGYDEFAARFTDPEELVDSVNAYQQLPLADLLSALCSSKILPGCTVLVTCRPRDVFDLFGSSGYFVAELLGFNQQRVKEYTEEYFHEKGNEIKEKAVRLLMDNYHLLSMSYVPGLCHVCCVCIDYFLSSDMSQQSGTQLPTSLTQIYLHILSAFISRCQSCVSSDNHTPLLQKYRDQIAMLSKVAMDGLEKSRIVFSANELSPELMNFGANAGILSRLDLTCADGSRSLGCAFTHLTMQEFMAALHMMTNPDITESQLKKKLNLKSRWTAKTDPKTVFTDSLHLYMCGLAAEACTSNLIMLEGSENARTTVLKRQNAVLKILKSFVVSVRQTGPKIIELCRCTHETQNIDLAKAVGSRDRFELRNIRLNPVDIDALAFVTLSANQMVCLDFGACSIEPECLNIIPHCKNLESLIFRSRKYDDKFAEALSGILPKLQSLKQLDFISGSLSHSGASKLFKALQSCPQITLLNLSDNSLSDESVREITELIPKLTKLTSVMLGKNNISKNGIFMLVEKMAEFRNIKKVSANSKKEITILFSPFLPNTVGTDNLNNAEETRELIVNDWNLTCKNVQDLCSMLSDCSSLTVLNLSKNSLGNKGLKKLLENLHTLDTIQEINVSDNEVDMNGVMLLSTYLCTLKHLTEVEASYNGSKKLVLTFRCRRSRTFKRTKEGCDVLHKKLSLIQCDIQPTDMSTLCKNLIKCPDQLDLDFSYGTLNKESIERLIKFLPGMSSLNLLNLSHIEMTTGSAFLIVQLLPDCQRITTVELRQLGQTFVTFLQAKSEAATCKLNQFKLNSADLSKLCGILQHCHRLTDLDLSSNFLKDEDVKSFVQCLPELQISNLVSLNDNSLTEVGGIYLLNLMNTCERVAAVEVSLGKERQQALIRFVQKNCPGKSFSLRHCCFELSHLHSLVEILSSCPKLKLELSSCTVQSQNLYFLLNKLPDLSSVQTLELRNNSFNEEAVKHLVTELCRDSNDRTIRIMEPWIKGEVAVGLVACCLEMNPHIKEIRVEKTWLNLTVKIQISDTVSNENGHFSVPAVQSISFDDCEVEGKHLFSLQSTVQKCPSLQELQFSQLTMGTGGAGFLSAVLPALKNLKMLSLDSRGETEDEAVIFALKNIQKNLEQLSLSHHVIRDSGASVLGNTLQSLTRMQSLSILQCLDCTTTGGLHLVRGLVQCHSLEEIRLDSLQLDKEIIDCFAKGLQAMKSLNKISLIKTVSKDSSEILCLLASLHTLTELKEIELIGLRMGDQGIEELVKHIPKWTLLRKINLSDNLVSDHAGEMLVKALSHCRALQEIHLARNNLGHSFAAVLPSLPKLSELDLSENQLGSKGCSSLCEGLVRMKALKKLHLTSIGTSDLVNVASCLKHCTSIEDISLSWNKCENDVVFKLVEVLPQCSKLKRLDLEANNIKTLGAKELNKCLQLCPWIEVIRLWRNPIQMDDLILKDKRLNFSST</sequence>
<dbReference type="InterPro" id="IPR007111">
    <property type="entry name" value="NACHT_NTPase"/>
</dbReference>
<keyword evidence="1" id="KW-0433">Leucine-rich repeat</keyword>
<accession>A0A8T0B3Q4</accession>
<dbReference type="SUPFAM" id="SSF52540">
    <property type="entry name" value="P-loop containing nucleoside triphosphate hydrolases"/>
    <property type="match status" value="1"/>
</dbReference>
<evidence type="ECO:0000259" key="5">
    <source>
        <dbReference type="PROSITE" id="PS50837"/>
    </source>
</evidence>
<dbReference type="SUPFAM" id="SSF52047">
    <property type="entry name" value="RNI-like"/>
    <property type="match status" value="3"/>
</dbReference>
<keyword evidence="3" id="KW-0547">Nucleotide-binding</keyword>
<organism evidence="6 7">
    <name type="scientific">Silurus meridionalis</name>
    <name type="common">Southern catfish</name>
    <name type="synonym">Silurus soldatovi meridionalis</name>
    <dbReference type="NCBI Taxonomy" id="175797"/>
    <lineage>
        <taxon>Eukaryota</taxon>
        <taxon>Metazoa</taxon>
        <taxon>Chordata</taxon>
        <taxon>Craniata</taxon>
        <taxon>Vertebrata</taxon>
        <taxon>Euteleostomi</taxon>
        <taxon>Actinopterygii</taxon>
        <taxon>Neopterygii</taxon>
        <taxon>Teleostei</taxon>
        <taxon>Ostariophysi</taxon>
        <taxon>Siluriformes</taxon>
        <taxon>Siluridae</taxon>
        <taxon>Silurus</taxon>
    </lineage>
</organism>
<evidence type="ECO:0000313" key="7">
    <source>
        <dbReference type="Proteomes" id="UP000606274"/>
    </source>
</evidence>
<name>A0A8T0B3Q4_SILME</name>
<dbReference type="OrthoDB" id="120976at2759"/>
<dbReference type="Gene3D" id="3.40.50.300">
    <property type="entry name" value="P-loop containing nucleotide triphosphate hydrolases"/>
    <property type="match status" value="1"/>
</dbReference>
<dbReference type="GO" id="GO:0005524">
    <property type="term" value="F:ATP binding"/>
    <property type="evidence" value="ECO:0007669"/>
    <property type="project" value="UniProtKB-KW"/>
</dbReference>
<keyword evidence="2" id="KW-0677">Repeat</keyword>
<dbReference type="Gene3D" id="3.80.10.10">
    <property type="entry name" value="Ribonuclease Inhibitor"/>
    <property type="match status" value="6"/>
</dbReference>
<evidence type="ECO:0000313" key="6">
    <source>
        <dbReference type="EMBL" id="KAF7699035.1"/>
    </source>
</evidence>
<dbReference type="EMBL" id="JABFDY010000013">
    <property type="protein sequence ID" value="KAF7699035.1"/>
    <property type="molecule type" value="Genomic_DNA"/>
</dbReference>
<reference evidence="6" key="1">
    <citation type="submission" date="2020-08" db="EMBL/GenBank/DDBJ databases">
        <title>Chromosome-level assembly of Southern catfish (Silurus meridionalis) provides insights into visual adaptation to the nocturnal and benthic lifestyles.</title>
        <authorList>
            <person name="Zhang Y."/>
            <person name="Wang D."/>
            <person name="Peng Z."/>
        </authorList>
    </citation>
    <scope>NUCLEOTIDE SEQUENCE</scope>
    <source>
        <strain evidence="6">SWU-2019-XX</strain>
        <tissue evidence="6">Muscle</tissue>
    </source>
</reference>
<evidence type="ECO:0000256" key="3">
    <source>
        <dbReference type="ARBA" id="ARBA00022741"/>
    </source>
</evidence>
<dbReference type="Proteomes" id="UP000606274">
    <property type="component" value="Unassembled WGS sequence"/>
</dbReference>
<evidence type="ECO:0000256" key="1">
    <source>
        <dbReference type="ARBA" id="ARBA00022614"/>
    </source>
</evidence>
<dbReference type="PANTHER" id="PTHR47189:SF1">
    <property type="entry name" value="MHC CLASS II TRANSACTIVATOR"/>
    <property type="match status" value="1"/>
</dbReference>
<dbReference type="PANTHER" id="PTHR47189">
    <property type="entry name" value="MHC CLASS II TRANSACTIVATOR"/>
    <property type="match status" value="1"/>
</dbReference>
<evidence type="ECO:0000256" key="2">
    <source>
        <dbReference type="ARBA" id="ARBA00022737"/>
    </source>
</evidence>
<feature type="domain" description="NACHT" evidence="5">
    <location>
        <begin position="207"/>
        <end position="346"/>
    </location>
</feature>
<dbReference type="InterPro" id="IPR041267">
    <property type="entry name" value="NLRP_HD2"/>
</dbReference>
<proteinExistence type="predicted"/>
<dbReference type="GO" id="GO:0045345">
    <property type="term" value="P:positive regulation of MHC class I biosynthetic process"/>
    <property type="evidence" value="ECO:0007669"/>
    <property type="project" value="TreeGrafter"/>
</dbReference>
<dbReference type="Pfam" id="PF13516">
    <property type="entry name" value="LRR_6"/>
    <property type="match status" value="3"/>
</dbReference>
<gene>
    <name evidence="6" type="ORF">HF521_003777</name>
</gene>
<dbReference type="InterPro" id="IPR001611">
    <property type="entry name" value="Leu-rich_rpt"/>
</dbReference>
<keyword evidence="7" id="KW-1185">Reference proteome</keyword>
<dbReference type="SMART" id="SM00367">
    <property type="entry name" value="LRR_CC"/>
    <property type="match status" value="5"/>
</dbReference>
<comment type="caution">
    <text evidence="6">The sequence shown here is derived from an EMBL/GenBank/DDBJ whole genome shotgun (WGS) entry which is preliminary data.</text>
</comment>
<dbReference type="GO" id="GO:0045944">
    <property type="term" value="P:positive regulation of transcription by RNA polymerase II"/>
    <property type="evidence" value="ECO:0007669"/>
    <property type="project" value="TreeGrafter"/>
</dbReference>
<keyword evidence="4" id="KW-0067">ATP-binding</keyword>
<evidence type="ECO:0000256" key="4">
    <source>
        <dbReference type="ARBA" id="ARBA00022840"/>
    </source>
</evidence>
<protein>
    <recommendedName>
        <fullName evidence="5">NACHT domain-containing protein</fullName>
    </recommendedName>
</protein>
<dbReference type="InterPro" id="IPR032675">
    <property type="entry name" value="LRR_dom_sf"/>
</dbReference>
<dbReference type="Pfam" id="PF17776">
    <property type="entry name" value="NLRC4_HD2"/>
    <property type="match status" value="1"/>
</dbReference>